<keyword evidence="2" id="KW-1185">Reference proteome</keyword>
<reference evidence="1" key="2">
    <citation type="submission" date="2020-06" db="EMBL/GenBank/DDBJ databases">
        <authorList>
            <person name="Sheffer M."/>
        </authorList>
    </citation>
    <scope>NUCLEOTIDE SEQUENCE</scope>
</reference>
<sequence>MNRKENSQHDIGTVISCLEASIVPWGVIVMGMKSNLYEGGGGVHPLSPRGWTKIGYGDGRAPQGAQNTTKKSFCDGNNVDVSLLPALPHVKVQKNREPRLHRRVFLCDSWQIWWRKYEFMFCCGYTGILLLTKKCGTWILLLIYLLSGEENDVVSHHSDTVSRSPYGM</sequence>
<gene>
    <name evidence="1" type="ORF">HNY73_020755</name>
</gene>
<accession>A0A8T0EBQ3</accession>
<name>A0A8T0EBQ3_ARGBR</name>
<organism evidence="1 2">
    <name type="scientific">Argiope bruennichi</name>
    <name type="common">Wasp spider</name>
    <name type="synonym">Aranea bruennichi</name>
    <dbReference type="NCBI Taxonomy" id="94029"/>
    <lineage>
        <taxon>Eukaryota</taxon>
        <taxon>Metazoa</taxon>
        <taxon>Ecdysozoa</taxon>
        <taxon>Arthropoda</taxon>
        <taxon>Chelicerata</taxon>
        <taxon>Arachnida</taxon>
        <taxon>Araneae</taxon>
        <taxon>Araneomorphae</taxon>
        <taxon>Entelegynae</taxon>
        <taxon>Araneoidea</taxon>
        <taxon>Araneidae</taxon>
        <taxon>Argiope</taxon>
    </lineage>
</organism>
<comment type="caution">
    <text evidence="1">The sequence shown here is derived from an EMBL/GenBank/DDBJ whole genome shotgun (WGS) entry which is preliminary data.</text>
</comment>
<evidence type="ECO:0000313" key="2">
    <source>
        <dbReference type="Proteomes" id="UP000807504"/>
    </source>
</evidence>
<dbReference type="EMBL" id="JABXBU010002230">
    <property type="protein sequence ID" value="KAF8767871.1"/>
    <property type="molecule type" value="Genomic_DNA"/>
</dbReference>
<dbReference type="Proteomes" id="UP000807504">
    <property type="component" value="Unassembled WGS sequence"/>
</dbReference>
<protein>
    <submittedName>
        <fullName evidence="1">Uncharacterized protein</fullName>
    </submittedName>
</protein>
<proteinExistence type="predicted"/>
<evidence type="ECO:0000313" key="1">
    <source>
        <dbReference type="EMBL" id="KAF8767871.1"/>
    </source>
</evidence>
<reference evidence="1" key="1">
    <citation type="journal article" date="2020" name="bioRxiv">
        <title>Chromosome-level reference genome of the European wasp spider Argiope bruennichi: a resource for studies on range expansion and evolutionary adaptation.</title>
        <authorList>
            <person name="Sheffer M.M."/>
            <person name="Hoppe A."/>
            <person name="Krehenwinkel H."/>
            <person name="Uhl G."/>
            <person name="Kuss A.W."/>
            <person name="Jensen L."/>
            <person name="Jensen C."/>
            <person name="Gillespie R.G."/>
            <person name="Hoff K.J."/>
            <person name="Prost S."/>
        </authorList>
    </citation>
    <scope>NUCLEOTIDE SEQUENCE</scope>
</reference>
<dbReference type="AlphaFoldDB" id="A0A8T0EBQ3"/>